<keyword evidence="7 8" id="KW-0472">Membrane</keyword>
<proteinExistence type="predicted"/>
<evidence type="ECO:0000313" key="11">
    <source>
        <dbReference type="Proteomes" id="UP000291600"/>
    </source>
</evidence>
<dbReference type="AlphaFoldDB" id="A0ABD7Q1F6"/>
<feature type="transmembrane region" description="Helical" evidence="8">
    <location>
        <begin position="252"/>
        <end position="274"/>
    </location>
</feature>
<evidence type="ECO:0000259" key="9">
    <source>
        <dbReference type="Pfam" id="PF00324"/>
    </source>
</evidence>
<comment type="subcellular location">
    <subcellularLocation>
        <location evidence="1">Cell inner membrane</location>
        <topology evidence="1">Multi-pass membrane protein</topology>
    </subcellularLocation>
</comment>
<feature type="transmembrane region" description="Helical" evidence="8">
    <location>
        <begin position="441"/>
        <end position="460"/>
    </location>
</feature>
<dbReference type="GO" id="GO:0005886">
    <property type="term" value="C:plasma membrane"/>
    <property type="evidence" value="ECO:0007669"/>
    <property type="project" value="UniProtKB-SubCell"/>
</dbReference>
<evidence type="ECO:0000256" key="3">
    <source>
        <dbReference type="ARBA" id="ARBA00022475"/>
    </source>
</evidence>
<dbReference type="Proteomes" id="UP000291600">
    <property type="component" value="Unassembled WGS sequence"/>
</dbReference>
<dbReference type="InterPro" id="IPR004841">
    <property type="entry name" value="AA-permease/SLC12A_dom"/>
</dbReference>
<dbReference type="InterPro" id="IPR004840">
    <property type="entry name" value="Amino_acid_permease_CS"/>
</dbReference>
<feature type="domain" description="Amino acid permease/ SLC12A" evidence="9">
    <location>
        <begin position="27"/>
        <end position="464"/>
    </location>
</feature>
<evidence type="ECO:0000256" key="1">
    <source>
        <dbReference type="ARBA" id="ARBA00004429"/>
    </source>
</evidence>
<gene>
    <name evidence="10" type="ORF">EYY96_19605</name>
</gene>
<reference evidence="10 11" key="1">
    <citation type="submission" date="2019-02" db="EMBL/GenBank/DDBJ databases">
        <title>Comparative genomic analysis of the Hafnia genus genomes.</title>
        <authorList>
            <person name="Zhiqiu Y."/>
            <person name="Chao Y."/>
            <person name="Yuhui D."/>
            <person name="Di H."/>
            <person name="Bin L."/>
        </authorList>
    </citation>
    <scope>NUCLEOTIDE SEQUENCE [LARGE SCALE GENOMIC DNA]</scope>
    <source>
        <strain evidence="10 11">PCM_1210</strain>
    </source>
</reference>
<feature type="transmembrane region" description="Helical" evidence="8">
    <location>
        <begin position="207"/>
        <end position="231"/>
    </location>
</feature>
<dbReference type="PROSITE" id="PS00218">
    <property type="entry name" value="AMINO_ACID_PERMEASE_1"/>
    <property type="match status" value="1"/>
</dbReference>
<feature type="transmembrane region" description="Helical" evidence="8">
    <location>
        <begin position="371"/>
        <end position="397"/>
    </location>
</feature>
<dbReference type="PANTHER" id="PTHR43495:SF2">
    <property type="entry name" value="D-SERINE_D-ALANINE_GLYCINE TRANSPORTER"/>
    <property type="match status" value="1"/>
</dbReference>
<name>A0ABD7Q1F6_HAFAL</name>
<evidence type="ECO:0000256" key="4">
    <source>
        <dbReference type="ARBA" id="ARBA00022692"/>
    </source>
</evidence>
<feature type="transmembrane region" description="Helical" evidence="8">
    <location>
        <begin position="417"/>
        <end position="435"/>
    </location>
</feature>
<dbReference type="PANTHER" id="PTHR43495">
    <property type="entry name" value="GABA PERMEASE"/>
    <property type="match status" value="1"/>
</dbReference>
<evidence type="ECO:0000256" key="6">
    <source>
        <dbReference type="ARBA" id="ARBA00022989"/>
    </source>
</evidence>
<evidence type="ECO:0000256" key="7">
    <source>
        <dbReference type="ARBA" id="ARBA00023136"/>
    </source>
</evidence>
<organism evidence="10 11">
    <name type="scientific">Hafnia alvei</name>
    <dbReference type="NCBI Taxonomy" id="569"/>
    <lineage>
        <taxon>Bacteria</taxon>
        <taxon>Pseudomonadati</taxon>
        <taxon>Pseudomonadota</taxon>
        <taxon>Gammaproteobacteria</taxon>
        <taxon>Enterobacterales</taxon>
        <taxon>Hafniaceae</taxon>
        <taxon>Hafnia</taxon>
    </lineage>
</organism>
<keyword evidence="6 8" id="KW-1133">Transmembrane helix</keyword>
<feature type="transmembrane region" description="Helical" evidence="8">
    <location>
        <begin position="166"/>
        <end position="187"/>
    </location>
</feature>
<feature type="transmembrane region" description="Helical" evidence="8">
    <location>
        <begin position="286"/>
        <end position="311"/>
    </location>
</feature>
<dbReference type="EMBL" id="SITJ01000077">
    <property type="protein sequence ID" value="TBL65779.1"/>
    <property type="molecule type" value="Genomic_DNA"/>
</dbReference>
<feature type="transmembrane region" description="Helical" evidence="8">
    <location>
        <begin position="28"/>
        <end position="45"/>
    </location>
</feature>
<feature type="transmembrane region" description="Helical" evidence="8">
    <location>
        <begin position="108"/>
        <end position="130"/>
    </location>
</feature>
<keyword evidence="5" id="KW-0029">Amino-acid transport</keyword>
<evidence type="ECO:0000256" key="8">
    <source>
        <dbReference type="SAM" id="Phobius"/>
    </source>
</evidence>
<dbReference type="PIRSF" id="PIRSF006060">
    <property type="entry name" value="AA_transporter"/>
    <property type="match status" value="1"/>
</dbReference>
<sequence>MVEQVKVEAASPAKGEEHLRRNLTNRHIQLIAIGGAIGTGLFMGSGKTISLAGPSIIFVYMIIGFMLFFVMRAMGELLLSNLEYKSFSDFAADLLGPWAGYFTGWTYWFCWVVTGIADVVAITAYAQFWFPGLSDWVASLAVVLLLLGLNLATVKMFGEMEFWFAMIKIVAIVALILIGLGMVLMHFESPTGSVASFSNLWNDGGWFPKGLSGFFAGFQIAVFAFVGIELVGTTAAETKDPEKSLPRAINSIPIRIIMFYVFALIMIMSVTPWSSVVPDKSPFVELFVLAGLPAAASIINFVVLTSAASSANSGVFSTSRMLYGLAQDGVAPKRFALLSKRAVPSSGLTFSCICLLGGVVLIYLIPNVVTVFTMVTTVSAILFMFVWSIILCSYMVYRKQRPHLHQKSIYKMPFGKLMCWVCLAFFAFVIVLLTLEADTRQALMVTPIWFVILGLGWMFIRKRRSTQ</sequence>
<dbReference type="GO" id="GO:0006865">
    <property type="term" value="P:amino acid transport"/>
    <property type="evidence" value="ECO:0007669"/>
    <property type="project" value="UniProtKB-KW"/>
</dbReference>
<feature type="transmembrane region" description="Helical" evidence="8">
    <location>
        <begin position="136"/>
        <end position="154"/>
    </location>
</feature>
<dbReference type="Gene3D" id="1.20.1740.10">
    <property type="entry name" value="Amino acid/polyamine transporter I"/>
    <property type="match status" value="1"/>
</dbReference>
<feature type="transmembrane region" description="Helical" evidence="8">
    <location>
        <begin position="342"/>
        <end position="365"/>
    </location>
</feature>
<evidence type="ECO:0000256" key="5">
    <source>
        <dbReference type="ARBA" id="ARBA00022970"/>
    </source>
</evidence>
<accession>A0ABD7Q1F6</accession>
<dbReference type="Pfam" id="PF00324">
    <property type="entry name" value="AA_permease"/>
    <property type="match status" value="1"/>
</dbReference>
<evidence type="ECO:0000256" key="2">
    <source>
        <dbReference type="ARBA" id="ARBA00022448"/>
    </source>
</evidence>
<evidence type="ECO:0000313" key="10">
    <source>
        <dbReference type="EMBL" id="TBL65779.1"/>
    </source>
</evidence>
<protein>
    <submittedName>
        <fullName evidence="10">D-serine/D-alanine/glycine transporter</fullName>
    </submittedName>
</protein>
<dbReference type="NCBIfam" id="NF008272">
    <property type="entry name" value="PRK11049.1"/>
    <property type="match status" value="1"/>
</dbReference>
<comment type="caution">
    <text evidence="10">The sequence shown here is derived from an EMBL/GenBank/DDBJ whole genome shotgun (WGS) entry which is preliminary data.</text>
</comment>
<dbReference type="FunFam" id="1.20.1740.10:FF:000001">
    <property type="entry name" value="Amino acid permease"/>
    <property type="match status" value="1"/>
</dbReference>
<feature type="transmembrane region" description="Helical" evidence="8">
    <location>
        <begin position="51"/>
        <end position="71"/>
    </location>
</feature>
<keyword evidence="4 8" id="KW-0812">Transmembrane</keyword>
<dbReference type="RefSeq" id="WP_130971576.1">
    <property type="nucleotide sequence ID" value="NZ_SITJ01000077.1"/>
</dbReference>
<keyword evidence="3" id="KW-1003">Cell membrane</keyword>
<keyword evidence="2" id="KW-0813">Transport</keyword>